<accession>A0A1M4US25</accession>
<gene>
    <name evidence="5" type="ORF">SAMN05443144_102114</name>
</gene>
<keyword evidence="2 5" id="KW-0808">Transferase</keyword>
<dbReference type="PANTHER" id="PTHR11727">
    <property type="entry name" value="DIMETHYLADENOSINE TRANSFERASE"/>
    <property type="match status" value="1"/>
</dbReference>
<dbReference type="EMBL" id="FQUS01000002">
    <property type="protein sequence ID" value="SHE59541.1"/>
    <property type="molecule type" value="Genomic_DNA"/>
</dbReference>
<name>A0A1M4US25_9BACT</name>
<dbReference type="InterPro" id="IPR029063">
    <property type="entry name" value="SAM-dependent_MTases_sf"/>
</dbReference>
<sequence length="210" mass="24498">MAKSTAKPLKHLLYFFKDLKQTGAIAPSSKFLAKDLVTKLKKEVVCDTCRPLKILELGPGTGPLTKEIVKYLRPQDMLDIVEIHKKFYQIVKSRYRQPNLQVHHADILQFQPDYTYDFIFSSLPYENMPEEISQEIWKKKLKLCSSDACISYFKYVKFRNFKNDFEEEIVNKYGQNKKIVLRNLPPAKVYTLEINDNGERVPLTENTNVA</sequence>
<keyword evidence="4" id="KW-0694">RNA-binding</keyword>
<evidence type="ECO:0000256" key="1">
    <source>
        <dbReference type="ARBA" id="ARBA00022603"/>
    </source>
</evidence>
<dbReference type="SUPFAM" id="SSF53335">
    <property type="entry name" value="S-adenosyl-L-methionine-dependent methyltransferases"/>
    <property type="match status" value="1"/>
</dbReference>
<keyword evidence="6" id="KW-1185">Reference proteome</keyword>
<dbReference type="STRING" id="1194090.SAMN05443144_102114"/>
<dbReference type="GO" id="GO:0000179">
    <property type="term" value="F:rRNA (adenine-N6,N6-)-dimethyltransferase activity"/>
    <property type="evidence" value="ECO:0007669"/>
    <property type="project" value="TreeGrafter"/>
</dbReference>
<dbReference type="GO" id="GO:0003723">
    <property type="term" value="F:RNA binding"/>
    <property type="evidence" value="ECO:0007669"/>
    <property type="project" value="UniProtKB-KW"/>
</dbReference>
<evidence type="ECO:0000313" key="6">
    <source>
        <dbReference type="Proteomes" id="UP000184041"/>
    </source>
</evidence>
<keyword evidence="3" id="KW-0949">S-adenosyl-L-methionine</keyword>
<keyword evidence="1 5" id="KW-0489">Methyltransferase</keyword>
<evidence type="ECO:0000256" key="4">
    <source>
        <dbReference type="ARBA" id="ARBA00022884"/>
    </source>
</evidence>
<evidence type="ECO:0000313" key="5">
    <source>
        <dbReference type="EMBL" id="SHE59541.1"/>
    </source>
</evidence>
<dbReference type="CDD" id="cd02440">
    <property type="entry name" value="AdoMet_MTases"/>
    <property type="match status" value="1"/>
</dbReference>
<protein>
    <submittedName>
        <fullName evidence="5">Phospholipid N-methyltransferase</fullName>
    </submittedName>
</protein>
<dbReference type="PANTHER" id="PTHR11727:SF7">
    <property type="entry name" value="DIMETHYLADENOSINE TRANSFERASE-RELATED"/>
    <property type="match status" value="1"/>
</dbReference>
<dbReference type="Proteomes" id="UP000184041">
    <property type="component" value="Unassembled WGS sequence"/>
</dbReference>
<dbReference type="Gene3D" id="3.40.50.150">
    <property type="entry name" value="Vaccinia Virus protein VP39"/>
    <property type="match status" value="1"/>
</dbReference>
<evidence type="ECO:0000256" key="3">
    <source>
        <dbReference type="ARBA" id="ARBA00022691"/>
    </source>
</evidence>
<evidence type="ECO:0000256" key="2">
    <source>
        <dbReference type="ARBA" id="ARBA00022679"/>
    </source>
</evidence>
<dbReference type="AlphaFoldDB" id="A0A1M4US25"/>
<dbReference type="OrthoDB" id="9805585at2"/>
<reference evidence="5 6" key="1">
    <citation type="submission" date="2016-11" db="EMBL/GenBank/DDBJ databases">
        <authorList>
            <person name="Jaros S."/>
            <person name="Januszkiewicz K."/>
            <person name="Wedrychowicz H."/>
        </authorList>
    </citation>
    <scope>NUCLEOTIDE SEQUENCE [LARGE SCALE GENOMIC DNA]</scope>
    <source>
        <strain evidence="5 6">DSM 21986</strain>
    </source>
</reference>
<proteinExistence type="predicted"/>
<organism evidence="5 6">
    <name type="scientific">Fodinibius roseus</name>
    <dbReference type="NCBI Taxonomy" id="1194090"/>
    <lineage>
        <taxon>Bacteria</taxon>
        <taxon>Pseudomonadati</taxon>
        <taxon>Balneolota</taxon>
        <taxon>Balneolia</taxon>
        <taxon>Balneolales</taxon>
        <taxon>Balneolaceae</taxon>
        <taxon>Fodinibius</taxon>
    </lineage>
</organism>
<dbReference type="Pfam" id="PF00398">
    <property type="entry name" value="RrnaAD"/>
    <property type="match status" value="1"/>
</dbReference>
<dbReference type="InterPro" id="IPR001737">
    <property type="entry name" value="KsgA/Erm"/>
</dbReference>